<reference evidence="1 2" key="2">
    <citation type="journal article" date="2022" name="Mol. Ecol. Resour.">
        <title>The genomes of chicory, endive, great burdock and yacon provide insights into Asteraceae paleo-polyploidization history and plant inulin production.</title>
        <authorList>
            <person name="Fan W."/>
            <person name="Wang S."/>
            <person name="Wang H."/>
            <person name="Wang A."/>
            <person name="Jiang F."/>
            <person name="Liu H."/>
            <person name="Zhao H."/>
            <person name="Xu D."/>
            <person name="Zhang Y."/>
        </authorList>
    </citation>
    <scope>NUCLEOTIDE SEQUENCE [LARGE SCALE GENOMIC DNA]</scope>
    <source>
        <strain evidence="2">cv. Niubang</strain>
    </source>
</reference>
<reference evidence="2" key="1">
    <citation type="journal article" date="2022" name="Mol. Ecol. Resour.">
        <title>The genomes of chicory, endive, great burdock and yacon provide insights into Asteraceae palaeo-polyploidization history and plant inulin production.</title>
        <authorList>
            <person name="Fan W."/>
            <person name="Wang S."/>
            <person name="Wang H."/>
            <person name="Wang A."/>
            <person name="Jiang F."/>
            <person name="Liu H."/>
            <person name="Zhao H."/>
            <person name="Xu D."/>
            <person name="Zhang Y."/>
        </authorList>
    </citation>
    <scope>NUCLEOTIDE SEQUENCE [LARGE SCALE GENOMIC DNA]</scope>
    <source>
        <strain evidence="2">cv. Niubang</strain>
    </source>
</reference>
<proteinExistence type="predicted"/>
<protein>
    <submittedName>
        <fullName evidence="1">Uncharacterized protein</fullName>
    </submittedName>
</protein>
<organism evidence="1 2">
    <name type="scientific">Arctium lappa</name>
    <name type="common">Greater burdock</name>
    <name type="synonym">Lappa major</name>
    <dbReference type="NCBI Taxonomy" id="4217"/>
    <lineage>
        <taxon>Eukaryota</taxon>
        <taxon>Viridiplantae</taxon>
        <taxon>Streptophyta</taxon>
        <taxon>Embryophyta</taxon>
        <taxon>Tracheophyta</taxon>
        <taxon>Spermatophyta</taxon>
        <taxon>Magnoliopsida</taxon>
        <taxon>eudicotyledons</taxon>
        <taxon>Gunneridae</taxon>
        <taxon>Pentapetalae</taxon>
        <taxon>asterids</taxon>
        <taxon>campanulids</taxon>
        <taxon>Asterales</taxon>
        <taxon>Asteraceae</taxon>
        <taxon>Carduoideae</taxon>
        <taxon>Cardueae</taxon>
        <taxon>Arctiinae</taxon>
        <taxon>Arctium</taxon>
    </lineage>
</organism>
<sequence>MFQVCVSHIGSGLYTTSMFPQLLPVYHMLSLKDLLGLQYILVELGLELKLKQQYQPACDDMFGLYFRRNKSTM</sequence>
<accession>A0ACB8XHT1</accession>
<evidence type="ECO:0000313" key="1">
    <source>
        <dbReference type="EMBL" id="KAI3666948.1"/>
    </source>
</evidence>
<gene>
    <name evidence="1" type="ORF">L6452_41989</name>
</gene>
<evidence type="ECO:0000313" key="2">
    <source>
        <dbReference type="Proteomes" id="UP001055879"/>
    </source>
</evidence>
<dbReference type="EMBL" id="CM042063">
    <property type="protein sequence ID" value="KAI3666948.1"/>
    <property type="molecule type" value="Genomic_DNA"/>
</dbReference>
<comment type="caution">
    <text evidence="1">The sequence shown here is derived from an EMBL/GenBank/DDBJ whole genome shotgun (WGS) entry which is preliminary data.</text>
</comment>
<keyword evidence="2" id="KW-1185">Reference proteome</keyword>
<dbReference type="Proteomes" id="UP001055879">
    <property type="component" value="Linkage Group LG17"/>
</dbReference>
<name>A0ACB8XHT1_ARCLA</name>